<dbReference type="InterPro" id="IPR055089">
    <property type="entry name" value="COP9_N"/>
</dbReference>
<dbReference type="GO" id="GO:0006511">
    <property type="term" value="P:ubiquitin-dependent protein catabolic process"/>
    <property type="evidence" value="ECO:0007669"/>
    <property type="project" value="TreeGrafter"/>
</dbReference>
<evidence type="ECO:0000256" key="1">
    <source>
        <dbReference type="ARBA" id="ARBA00022490"/>
    </source>
</evidence>
<gene>
    <name evidence="4" type="ORF">MOQ_003751</name>
</gene>
<dbReference type="Proteomes" id="UP000007350">
    <property type="component" value="Unassembled WGS sequence"/>
</dbReference>
<reference evidence="4 5" key="1">
    <citation type="journal article" date="2012" name="BMC Genomics">
        <title>Comparative genomic analysis of human infective Trypanosoma cruzi lineages with the bat-restricted subspecies T. cruzi marinkellei.</title>
        <authorList>
            <person name="Franzen O."/>
            <person name="Talavera-Lopez C."/>
            <person name="Ochaya S."/>
            <person name="Butler C.E."/>
            <person name="Messenger L.A."/>
            <person name="Lewis M.D."/>
            <person name="Llewellyn M.S."/>
            <person name="Marinkelle C.J."/>
            <person name="Tyler K.M."/>
            <person name="Miles M.A."/>
            <person name="Andersson B."/>
        </authorList>
    </citation>
    <scope>NUCLEOTIDE SEQUENCE [LARGE SCALE GENOMIC DNA]</scope>
    <source>
        <strain evidence="4 5">B7</strain>
    </source>
</reference>
<dbReference type="PANTHER" id="PTHR10758:SF1">
    <property type="entry name" value="COP9 SIGNALOSOME COMPLEX SUBUNIT 3"/>
    <property type="match status" value="1"/>
</dbReference>
<keyword evidence="1" id="KW-0963">Cytoplasm</keyword>
<feature type="coiled-coil region" evidence="2">
    <location>
        <begin position="511"/>
        <end position="538"/>
    </location>
</feature>
<evidence type="ECO:0000313" key="5">
    <source>
        <dbReference type="Proteomes" id="UP000007350"/>
    </source>
</evidence>
<proteinExistence type="predicted"/>
<dbReference type="OrthoDB" id="245199at2759"/>
<comment type="caution">
    <text evidence="4">The sequence shown here is derived from an EMBL/GenBank/DDBJ whole genome shotgun (WGS) entry which is preliminary data.</text>
</comment>
<dbReference type="GO" id="GO:0008180">
    <property type="term" value="C:COP9 signalosome"/>
    <property type="evidence" value="ECO:0007669"/>
    <property type="project" value="TreeGrafter"/>
</dbReference>
<evidence type="ECO:0000256" key="2">
    <source>
        <dbReference type="SAM" id="Coils"/>
    </source>
</evidence>
<sequence length="547" mass="60542">MLSALLSEITAAPTSTRQHVELETTLEHHLPELVVQHRLLKAALLNLMELGQQTAVGATPDADAVCFDKIASEGDTVLTCGVTLGMTYLTTALILSGHAIESENAVVVLNVVECHLLSSDSTAYKHLRGHNYALQRFEQLLNGYVTILDLRDPMNYQRKLFYLHQAAVSFSPSPEYLSVAHALLVREATRCRCPGPALAVMRQPILEVSPADTGAGLTCFHSYYCSGGLLLAAMQCWEDATMWLRSALFISKNLQRKSALEAQAEVALTTTTTLSASSTTALGESGGIRDTLLRAAKAFILVSIISQGDLHNPADRRRAQRVMQQFRGGNADPYFRLLSAAAKRDGKLWDTLEKHFESLWKQEGMAELVAEAGLRLRRHVIRDMAKVANRVYLSDILSALRTHSLLGMGDVDDAKEIPALIQTLLNMQEEGELLIRLENVHPGMMGEEGLTMEEEGNEMGVKSMVARLELPPKRIPAVLGTRRLGCGLLSLYDVDIGMKQRYEQAQLRCAMEERIRRYERARAALMRATEEASIKNEQLVEDESSRC</sequence>
<name>K2NBY5_TRYCR</name>
<dbReference type="AlphaFoldDB" id="K2NBY5"/>
<accession>K2NBY5</accession>
<dbReference type="EMBL" id="AHKC01009855">
    <property type="protein sequence ID" value="EKF32396.1"/>
    <property type="molecule type" value="Genomic_DNA"/>
</dbReference>
<evidence type="ECO:0000313" key="4">
    <source>
        <dbReference type="EMBL" id="EKF32396.1"/>
    </source>
</evidence>
<dbReference type="InterPro" id="IPR050756">
    <property type="entry name" value="CSN3"/>
</dbReference>
<organism evidence="4 5">
    <name type="scientific">Trypanosoma cruzi marinkellei</name>
    <dbReference type="NCBI Taxonomy" id="85056"/>
    <lineage>
        <taxon>Eukaryota</taxon>
        <taxon>Discoba</taxon>
        <taxon>Euglenozoa</taxon>
        <taxon>Kinetoplastea</taxon>
        <taxon>Metakinetoplastina</taxon>
        <taxon>Trypanosomatida</taxon>
        <taxon>Trypanosomatidae</taxon>
        <taxon>Trypanosoma</taxon>
        <taxon>Schizotrypanum</taxon>
    </lineage>
</organism>
<keyword evidence="2" id="KW-0175">Coiled coil</keyword>
<keyword evidence="5" id="KW-1185">Reference proteome</keyword>
<dbReference type="Pfam" id="PF22788">
    <property type="entry name" value="COP9_hel_rpt"/>
    <property type="match status" value="1"/>
</dbReference>
<evidence type="ECO:0000259" key="3">
    <source>
        <dbReference type="Pfam" id="PF22788"/>
    </source>
</evidence>
<protein>
    <recommendedName>
        <fullName evidence="3">COP9 signalosome complex subunit 3 N-terminal helical repeats domain-containing protein</fullName>
    </recommendedName>
</protein>
<dbReference type="PANTHER" id="PTHR10758">
    <property type="entry name" value="26S PROTEASOME NON-ATPASE REGULATORY SUBUNIT 3/COP9 SIGNALOSOME COMPLEX SUBUNIT 3"/>
    <property type="match status" value="1"/>
</dbReference>
<feature type="domain" description="COP9 signalosome complex subunit 3 N-terminal helical repeats" evidence="3">
    <location>
        <begin position="133"/>
        <end position="251"/>
    </location>
</feature>